<dbReference type="InterPro" id="IPR013324">
    <property type="entry name" value="RNA_pol_sigma_r3/r4-like"/>
</dbReference>
<evidence type="ECO:0000256" key="5">
    <source>
        <dbReference type="ARBA" id="ARBA00023163"/>
    </source>
</evidence>
<dbReference type="GO" id="GO:0006352">
    <property type="term" value="P:DNA-templated transcription initiation"/>
    <property type="evidence" value="ECO:0007669"/>
    <property type="project" value="InterPro"/>
</dbReference>
<protein>
    <submittedName>
        <fullName evidence="7 10">RNA polymerase sigma factor</fullName>
    </submittedName>
    <submittedName>
        <fullName evidence="8">Sigma-70 family RNA polymerase sigma factor</fullName>
    </submittedName>
</protein>
<reference evidence="15 16" key="2">
    <citation type="submission" date="2018-08" db="EMBL/GenBank/DDBJ databases">
        <title>A genome reference for cultivated species of the human gut microbiota.</title>
        <authorList>
            <person name="Zou Y."/>
            <person name="Xue W."/>
            <person name="Luo G."/>
        </authorList>
    </citation>
    <scope>NUCLEOTIDE SEQUENCE [LARGE SCALE GENOMIC DNA]</scope>
    <source>
        <strain evidence="13 16">AF31-21AC</strain>
        <strain evidence="12 17">AM22-21LB</strain>
        <strain evidence="11 15">AM37-1AC</strain>
        <strain evidence="10 18">AM43-11</strain>
    </source>
</reference>
<dbReference type="GO" id="GO:0016987">
    <property type="term" value="F:sigma factor activity"/>
    <property type="evidence" value="ECO:0007669"/>
    <property type="project" value="UniProtKB-KW"/>
</dbReference>
<gene>
    <name evidence="7" type="primary">sigY</name>
    <name evidence="12" type="ORF">DW264_13425</name>
    <name evidence="11" type="ORF">DW856_19885</name>
    <name evidence="10" type="ORF">DW927_15465</name>
    <name evidence="13" type="ORF">DWZ31_11820</name>
    <name evidence="7" type="ORF">ERS852572_03187</name>
    <name evidence="9" type="ORF">GCK47_14460</name>
    <name evidence="8" type="ORF">GMD50_09535</name>
</gene>
<dbReference type="Proteomes" id="UP000479531">
    <property type="component" value="Unassembled WGS sequence"/>
</dbReference>
<evidence type="ECO:0000313" key="9">
    <source>
        <dbReference type="EMBL" id="MVQ46864.1"/>
    </source>
</evidence>
<dbReference type="Pfam" id="PF04542">
    <property type="entry name" value="Sigma70_r2"/>
    <property type="match status" value="1"/>
</dbReference>
<reference evidence="7 14" key="1">
    <citation type="submission" date="2015-09" db="EMBL/GenBank/DDBJ databases">
        <authorList>
            <consortium name="Pathogen Informatics"/>
        </authorList>
    </citation>
    <scope>NUCLEOTIDE SEQUENCE [LARGE SCALE GENOMIC DNA]</scope>
    <source>
        <strain evidence="7 14">2789STDY5834960</strain>
    </source>
</reference>
<evidence type="ECO:0000313" key="7">
    <source>
        <dbReference type="EMBL" id="CUN28293.1"/>
    </source>
</evidence>
<dbReference type="EMBL" id="WNAJ01000009">
    <property type="protein sequence ID" value="MTR85302.1"/>
    <property type="molecule type" value="Genomic_DNA"/>
</dbReference>
<proteinExistence type="inferred from homology"/>
<reference evidence="9 20" key="4">
    <citation type="submission" date="2019-10" db="EMBL/GenBank/DDBJ databases">
        <title>Roseburia spp. ameliorate alcoholic fatty liver via restoration of gut barrier function.</title>
        <authorList>
            <person name="Seo B."/>
            <person name="Ko G."/>
        </authorList>
    </citation>
    <scope>NUCLEOTIDE SEQUENCE [LARGE SCALE GENOMIC DNA]</scope>
    <source>
        <strain evidence="9 20">SNUG30017</strain>
    </source>
</reference>
<dbReference type="Pfam" id="PF08281">
    <property type="entry name" value="Sigma70_r4_2"/>
    <property type="match status" value="1"/>
</dbReference>
<dbReference type="Proteomes" id="UP000095350">
    <property type="component" value="Unassembled WGS sequence"/>
</dbReference>
<evidence type="ECO:0000313" key="18">
    <source>
        <dbReference type="Proteomes" id="UP000284465"/>
    </source>
</evidence>
<dbReference type="Proteomes" id="UP000283586">
    <property type="component" value="Unassembled WGS sequence"/>
</dbReference>
<evidence type="ECO:0000256" key="3">
    <source>
        <dbReference type="ARBA" id="ARBA00023082"/>
    </source>
</evidence>
<keyword evidence="5" id="KW-0804">Transcription</keyword>
<dbReference type="Gene3D" id="1.10.1740.10">
    <property type="match status" value="1"/>
</dbReference>
<dbReference type="AlphaFoldDB" id="A0A173VM80"/>
<evidence type="ECO:0000313" key="19">
    <source>
        <dbReference type="Proteomes" id="UP000478483"/>
    </source>
</evidence>
<dbReference type="PANTHER" id="PTHR43133">
    <property type="entry name" value="RNA POLYMERASE ECF-TYPE SIGMA FACTO"/>
    <property type="match status" value="1"/>
</dbReference>
<evidence type="ECO:0000313" key="8">
    <source>
        <dbReference type="EMBL" id="MTR85302.1"/>
    </source>
</evidence>
<dbReference type="Gene3D" id="1.10.10.10">
    <property type="entry name" value="Winged helix-like DNA-binding domain superfamily/Winged helix DNA-binding domain"/>
    <property type="match status" value="1"/>
</dbReference>
<dbReference type="InterPro" id="IPR007627">
    <property type="entry name" value="RNA_pol_sigma70_r2"/>
</dbReference>
<dbReference type="InterPro" id="IPR039425">
    <property type="entry name" value="RNA_pol_sigma-70-like"/>
</dbReference>
<sequence length="170" mass="19701">MKNDMKLVRRAKRGDVDAFAELYAGIYKDMYRFALYTLRNTSDAEDAVSDAVTDAFASIRKLRSEEAFKSWIFRILSNKCKDKLREYAGKNETGMEDIEELALDTGSEMTECIQVRKLFFELADEERLIISMHQFAGYTSREIAAILHMNENTVRSKESRALKKMGEWLQ</sequence>
<evidence type="ECO:0000313" key="14">
    <source>
        <dbReference type="Proteomes" id="UP000095350"/>
    </source>
</evidence>
<dbReference type="Proteomes" id="UP000284465">
    <property type="component" value="Unassembled WGS sequence"/>
</dbReference>
<dbReference type="PaxDb" id="166486-ERS852572_03187"/>
<dbReference type="EMBL" id="QSFP01000022">
    <property type="protein sequence ID" value="RHA65117.1"/>
    <property type="molecule type" value="Genomic_DNA"/>
</dbReference>
<comment type="similarity">
    <text evidence="1">Belongs to the sigma-70 factor family. ECF subfamily.</text>
</comment>
<dbReference type="EMBL" id="WGGT01000019">
    <property type="protein sequence ID" value="MVQ46864.1"/>
    <property type="molecule type" value="Genomic_DNA"/>
</dbReference>
<dbReference type="EMBL" id="QRQN01000014">
    <property type="protein sequence ID" value="RHN06858.1"/>
    <property type="molecule type" value="Genomic_DNA"/>
</dbReference>
<reference evidence="8 19" key="3">
    <citation type="journal article" date="2019" name="Nat. Med.">
        <title>A library of human gut bacterial isolates paired with longitudinal multiomics data enables mechanistic microbiome research.</title>
        <authorList>
            <person name="Poyet M."/>
            <person name="Groussin M."/>
            <person name="Gibbons S.M."/>
            <person name="Avila-Pacheco J."/>
            <person name="Jiang X."/>
            <person name="Kearney S.M."/>
            <person name="Perrotta A.R."/>
            <person name="Berdy B."/>
            <person name="Zhao S."/>
            <person name="Lieberman T.D."/>
            <person name="Swanson P.K."/>
            <person name="Smith M."/>
            <person name="Roesemann S."/>
            <person name="Alexander J.E."/>
            <person name="Rich S.A."/>
            <person name="Livny J."/>
            <person name="Vlamakis H."/>
            <person name="Clish C."/>
            <person name="Bullock K."/>
            <person name="Deik A."/>
            <person name="Scott J."/>
            <person name="Pierce K.A."/>
            <person name="Xavier R.J."/>
            <person name="Alm E.J."/>
        </authorList>
    </citation>
    <scope>NUCLEOTIDE SEQUENCE [LARGE SCALE GENOMIC DNA]</scope>
    <source>
        <strain evidence="8 19">BIOML-A1</strain>
    </source>
</reference>
<feature type="domain" description="HTH luxR-type" evidence="6">
    <location>
        <begin position="137"/>
        <end position="164"/>
    </location>
</feature>
<dbReference type="Proteomes" id="UP000284051">
    <property type="component" value="Unassembled WGS sequence"/>
</dbReference>
<dbReference type="Proteomes" id="UP000283513">
    <property type="component" value="Unassembled WGS sequence"/>
</dbReference>
<dbReference type="GO" id="GO:0003677">
    <property type="term" value="F:DNA binding"/>
    <property type="evidence" value="ECO:0007669"/>
    <property type="project" value="UniProtKB-KW"/>
</dbReference>
<dbReference type="InterPro" id="IPR013325">
    <property type="entry name" value="RNA_pol_sigma_r2"/>
</dbReference>
<organism evidence="7 14">
    <name type="scientific">Roseburia intestinalis</name>
    <dbReference type="NCBI Taxonomy" id="166486"/>
    <lineage>
        <taxon>Bacteria</taxon>
        <taxon>Bacillati</taxon>
        <taxon>Bacillota</taxon>
        <taxon>Clostridia</taxon>
        <taxon>Lachnospirales</taxon>
        <taxon>Lachnospiraceae</taxon>
        <taxon>Roseburia</taxon>
    </lineage>
</organism>
<keyword evidence="3" id="KW-0731">Sigma factor</keyword>
<evidence type="ECO:0000313" key="16">
    <source>
        <dbReference type="Proteomes" id="UP000283586"/>
    </source>
</evidence>
<dbReference type="InterPro" id="IPR000792">
    <property type="entry name" value="Tscrpt_reg_LuxR_C"/>
</dbReference>
<dbReference type="EMBL" id="QRID01000014">
    <property type="protein sequence ID" value="RHG26831.1"/>
    <property type="molecule type" value="Genomic_DNA"/>
</dbReference>
<evidence type="ECO:0000313" key="13">
    <source>
        <dbReference type="EMBL" id="RHN06858.1"/>
    </source>
</evidence>
<dbReference type="PROSITE" id="PS00622">
    <property type="entry name" value="HTH_LUXR_1"/>
    <property type="match status" value="1"/>
</dbReference>
<evidence type="ECO:0000313" key="17">
    <source>
        <dbReference type="Proteomes" id="UP000284051"/>
    </source>
</evidence>
<keyword evidence="2" id="KW-0805">Transcription regulation</keyword>
<dbReference type="InterPro" id="IPR014284">
    <property type="entry name" value="RNA_pol_sigma-70_dom"/>
</dbReference>
<evidence type="ECO:0000313" key="11">
    <source>
        <dbReference type="EMBL" id="RHC11680.1"/>
    </source>
</evidence>
<evidence type="ECO:0000256" key="1">
    <source>
        <dbReference type="ARBA" id="ARBA00010641"/>
    </source>
</evidence>
<evidence type="ECO:0000313" key="10">
    <source>
        <dbReference type="EMBL" id="RHA65117.1"/>
    </source>
</evidence>
<dbReference type="CDD" id="cd06171">
    <property type="entry name" value="Sigma70_r4"/>
    <property type="match status" value="1"/>
</dbReference>
<dbReference type="GeneID" id="61431342"/>
<evidence type="ECO:0000313" key="12">
    <source>
        <dbReference type="EMBL" id="RHG26831.1"/>
    </source>
</evidence>
<evidence type="ECO:0000259" key="6">
    <source>
        <dbReference type="PROSITE" id="PS00622"/>
    </source>
</evidence>
<dbReference type="SUPFAM" id="SSF88946">
    <property type="entry name" value="Sigma2 domain of RNA polymerase sigma factors"/>
    <property type="match status" value="1"/>
</dbReference>
<evidence type="ECO:0000256" key="2">
    <source>
        <dbReference type="ARBA" id="ARBA00023015"/>
    </source>
</evidence>
<dbReference type="EMBL" id="CYXZ01000029">
    <property type="protein sequence ID" value="CUN28293.1"/>
    <property type="molecule type" value="Genomic_DNA"/>
</dbReference>
<dbReference type="OrthoDB" id="9784984at2"/>
<dbReference type="InterPro" id="IPR036388">
    <property type="entry name" value="WH-like_DNA-bd_sf"/>
</dbReference>
<evidence type="ECO:0000313" key="15">
    <source>
        <dbReference type="Proteomes" id="UP000283513"/>
    </source>
</evidence>
<dbReference type="InterPro" id="IPR013249">
    <property type="entry name" value="RNA_pol_sigma70_r4_t2"/>
</dbReference>
<name>A0A173VM80_9FIRM</name>
<dbReference type="RefSeq" id="WP_022111773.1">
    <property type="nucleotide sequence ID" value="NZ_CABIYH010000029.1"/>
</dbReference>
<dbReference type="NCBIfam" id="TIGR02937">
    <property type="entry name" value="sigma70-ECF"/>
    <property type="match status" value="1"/>
</dbReference>
<dbReference type="SUPFAM" id="SSF88659">
    <property type="entry name" value="Sigma3 and sigma4 domains of RNA polymerase sigma factors"/>
    <property type="match status" value="1"/>
</dbReference>
<evidence type="ECO:0000313" key="20">
    <source>
        <dbReference type="Proteomes" id="UP000479531"/>
    </source>
</evidence>
<keyword evidence="4" id="KW-0238">DNA-binding</keyword>
<dbReference type="STRING" id="166486.ERS852572_03187"/>
<accession>A0A173VM80</accession>
<dbReference type="Proteomes" id="UP000478483">
    <property type="component" value="Unassembled WGS sequence"/>
</dbReference>
<evidence type="ECO:0000256" key="4">
    <source>
        <dbReference type="ARBA" id="ARBA00023125"/>
    </source>
</evidence>
<dbReference type="PANTHER" id="PTHR43133:SF8">
    <property type="entry name" value="RNA POLYMERASE SIGMA FACTOR HI_1459-RELATED"/>
    <property type="match status" value="1"/>
</dbReference>
<dbReference type="EMBL" id="QSHO01000038">
    <property type="protein sequence ID" value="RHC11680.1"/>
    <property type="molecule type" value="Genomic_DNA"/>
</dbReference>